<comment type="caution">
    <text evidence="3">The sequence shown here is derived from an EMBL/GenBank/DDBJ whole genome shotgun (WGS) entry which is preliminary data.</text>
</comment>
<dbReference type="EMBL" id="JAAIWK010000004">
    <property type="protein sequence ID" value="NEY19208.1"/>
    <property type="molecule type" value="Genomic_DNA"/>
</dbReference>
<evidence type="ECO:0000259" key="1">
    <source>
        <dbReference type="Pfam" id="PF00534"/>
    </source>
</evidence>
<organism evidence="3 4">
    <name type="scientific">Heyndrickxia ginsengihumi</name>
    <dbReference type="NCBI Taxonomy" id="363870"/>
    <lineage>
        <taxon>Bacteria</taxon>
        <taxon>Bacillati</taxon>
        <taxon>Bacillota</taxon>
        <taxon>Bacilli</taxon>
        <taxon>Bacillales</taxon>
        <taxon>Bacillaceae</taxon>
        <taxon>Heyndrickxia</taxon>
    </lineage>
</organism>
<name>A0A6M0P7F1_9BACI</name>
<evidence type="ECO:0000313" key="4">
    <source>
        <dbReference type="Proteomes" id="UP000476934"/>
    </source>
</evidence>
<dbReference type="Pfam" id="PF00534">
    <property type="entry name" value="Glycos_transf_1"/>
    <property type="match status" value="1"/>
</dbReference>
<dbReference type="Proteomes" id="UP000476934">
    <property type="component" value="Unassembled WGS sequence"/>
</dbReference>
<dbReference type="OrthoDB" id="570545at2"/>
<keyword evidence="4" id="KW-1185">Reference proteome</keyword>
<dbReference type="PANTHER" id="PTHR12526">
    <property type="entry name" value="GLYCOSYLTRANSFERASE"/>
    <property type="match status" value="1"/>
</dbReference>
<dbReference type="InterPro" id="IPR001296">
    <property type="entry name" value="Glyco_trans_1"/>
</dbReference>
<dbReference type="PANTHER" id="PTHR12526:SF630">
    <property type="entry name" value="GLYCOSYLTRANSFERASE"/>
    <property type="match status" value="1"/>
</dbReference>
<dbReference type="Pfam" id="PF09318">
    <property type="entry name" value="Glyco_trans_A_1"/>
    <property type="match status" value="1"/>
</dbReference>
<feature type="domain" description="Glycosyl transferase family 1" evidence="1">
    <location>
        <begin position="326"/>
        <end position="482"/>
    </location>
</feature>
<dbReference type="SUPFAM" id="SSF53756">
    <property type="entry name" value="UDP-Glycosyltransferase/glycogen phosphorylase"/>
    <property type="match status" value="1"/>
</dbReference>
<evidence type="ECO:0000259" key="2">
    <source>
        <dbReference type="Pfam" id="PF09318"/>
    </source>
</evidence>
<sequence length="533" mass="62487">MGNVTPVFIFNSLDIVRGGLTKAVLTRANTLVEYFPETQFFTLLYQRDHKEIIQKLYESGKLDKRIKVHNFFLDAIPSKDESKINSTSVIQSVKEQGLIEFIDSGSKQPAYRYYQNGLYVKYKKFDKQQRLMFIDYMDEGRHRTRREEFDPDGNLSRIQHMDLVTNTPKLERYVDSNGECFLSIWVNPKSKKSGRCLLFHPKPREFNDISKLYAFWIAEKIKHLNHPILMSDSRATDEVLLNIKENGVKKIAICHNNHFTKPYTKDSEIKKTWVPLLTNLNEFDRVVLLTNEQREDIEETFGNRDILRVIPHSVQPIETSHQKVEPSPYLAVTLARYNVQKRLDEAIKAFQFVVEKIPNAEYHIYGFGSEEDKLKDLISKLKLQKHVFLKGFTNDAVATYQSACCSILTSDYEGFGLVMTESLAAGTPVVAYDIKYGPRDIIRDGVDGYLVPKGDQKQLAEKIIYLMENPNIRKQFSEHAKDVFQRFNYEDYKRQWKELFMEFEPNNNENQEIEQDVEEKQEKRSMWRMLFKK</sequence>
<accession>A0A6M0P7F1</accession>
<dbReference type="Gene3D" id="3.40.50.2000">
    <property type="entry name" value="Glycogen Phosphorylase B"/>
    <property type="match status" value="3"/>
</dbReference>
<dbReference type="RefSeq" id="WP_025727141.1">
    <property type="nucleotide sequence ID" value="NZ_JAAIWK010000004.1"/>
</dbReference>
<reference evidence="3 4" key="2">
    <citation type="submission" date="2020-03" db="EMBL/GenBank/DDBJ databases">
        <title>Bacillus aquiflavi sp. nov., isolated from yellow water of strong flavor Chinese baijiu in Yibin region of China.</title>
        <authorList>
            <person name="Xie J."/>
        </authorList>
    </citation>
    <scope>NUCLEOTIDE SEQUENCE [LARGE SCALE GENOMIC DNA]</scope>
    <source>
        <strain evidence="3 4">Gsoil 114</strain>
    </source>
</reference>
<gene>
    <name evidence="3" type="ORF">G4D61_04400</name>
</gene>
<dbReference type="AlphaFoldDB" id="A0A6M0P7F1"/>
<evidence type="ECO:0000313" key="3">
    <source>
        <dbReference type="EMBL" id="NEY19208.1"/>
    </source>
</evidence>
<dbReference type="GO" id="GO:0016757">
    <property type="term" value="F:glycosyltransferase activity"/>
    <property type="evidence" value="ECO:0007669"/>
    <property type="project" value="InterPro"/>
</dbReference>
<proteinExistence type="predicted"/>
<reference evidence="3 4" key="1">
    <citation type="submission" date="2020-02" db="EMBL/GenBank/DDBJ databases">
        <authorList>
            <person name="Feng H."/>
        </authorList>
    </citation>
    <scope>NUCLEOTIDE SEQUENCE [LARGE SCALE GENOMIC DNA]</scope>
    <source>
        <strain evidence="3 4">Gsoil 114</strain>
    </source>
</reference>
<keyword evidence="3" id="KW-0808">Transferase</keyword>
<protein>
    <submittedName>
        <fullName evidence="3">Glycosyltransferase</fullName>
    </submittedName>
</protein>
<feature type="domain" description="Glycosyl transferase 1" evidence="2">
    <location>
        <begin position="8"/>
        <end position="183"/>
    </location>
</feature>
<dbReference type="InterPro" id="IPR015397">
    <property type="entry name" value="Glyco_trans_A_1"/>
</dbReference>